<accession>A0A816XNQ7</accession>
<evidence type="ECO:0000313" key="1">
    <source>
        <dbReference type="EMBL" id="CAF2148485.1"/>
    </source>
</evidence>
<name>A0A816XNQ7_9BILA</name>
<gene>
    <name evidence="1" type="ORF">MBJ925_LOCUS30822</name>
    <name evidence="2" type="ORF">SMN809_LOCUS67206</name>
</gene>
<evidence type="ECO:0000313" key="3">
    <source>
        <dbReference type="Proteomes" id="UP000663824"/>
    </source>
</evidence>
<proteinExistence type="predicted"/>
<dbReference type="EMBL" id="CAJNRE010016757">
    <property type="protein sequence ID" value="CAF2148485.1"/>
    <property type="molecule type" value="Genomic_DNA"/>
</dbReference>
<dbReference type="Proteomes" id="UP000676336">
    <property type="component" value="Unassembled WGS sequence"/>
</dbReference>
<sequence>KLTSTDIDNRVCEQLCSFSDDITIIDSLFNEFNNSDLTGAINKSAFLCNLFTQSKLKTQTVQKHPRIGNIYMLRQSVRKSFVLGSSASSSSNRRQVRPKKRPCLVWNDKEKQTVVLLLATFVGKDPNDDDVLPELSREYLMKYLLSIHPTPPSPGRRSIKLTIPLSMTPNLGEQINSYIILKLISVSEETVWSHTVDEYFSMGEMLYINDIVAELNKQETNRFIEKYATSNGGRCS</sequence>
<comment type="caution">
    <text evidence="1">The sequence shown here is derived from an EMBL/GenBank/DDBJ whole genome shotgun (WGS) entry which is preliminary data.</text>
</comment>
<dbReference type="EMBL" id="CAJOBI010314917">
    <property type="protein sequence ID" value="CAF5175179.1"/>
    <property type="molecule type" value="Genomic_DNA"/>
</dbReference>
<evidence type="ECO:0000313" key="2">
    <source>
        <dbReference type="EMBL" id="CAF5175179.1"/>
    </source>
</evidence>
<protein>
    <submittedName>
        <fullName evidence="1">Uncharacterized protein</fullName>
    </submittedName>
</protein>
<dbReference type="Proteomes" id="UP000663824">
    <property type="component" value="Unassembled WGS sequence"/>
</dbReference>
<dbReference type="AlphaFoldDB" id="A0A816XNQ7"/>
<reference evidence="1" key="1">
    <citation type="submission" date="2021-02" db="EMBL/GenBank/DDBJ databases">
        <authorList>
            <person name="Nowell W R."/>
        </authorList>
    </citation>
    <scope>NUCLEOTIDE SEQUENCE</scope>
</reference>
<organism evidence="1 3">
    <name type="scientific">Rotaria magnacalcarata</name>
    <dbReference type="NCBI Taxonomy" id="392030"/>
    <lineage>
        <taxon>Eukaryota</taxon>
        <taxon>Metazoa</taxon>
        <taxon>Spiralia</taxon>
        <taxon>Gnathifera</taxon>
        <taxon>Rotifera</taxon>
        <taxon>Eurotatoria</taxon>
        <taxon>Bdelloidea</taxon>
        <taxon>Philodinida</taxon>
        <taxon>Philodinidae</taxon>
        <taxon>Rotaria</taxon>
    </lineage>
</organism>
<feature type="non-terminal residue" evidence="1">
    <location>
        <position position="1"/>
    </location>
</feature>